<dbReference type="Proteomes" id="UP000246077">
    <property type="component" value="Unassembled WGS sequence"/>
</dbReference>
<keyword evidence="1" id="KW-0812">Transmembrane</keyword>
<proteinExistence type="predicted"/>
<gene>
    <name evidence="2" type="ORF">DKG75_13620</name>
</gene>
<reference evidence="3" key="1">
    <citation type="submission" date="2018-05" db="EMBL/GenBank/DDBJ databases">
        <title>Zavarzinia sp. HR-AS.</title>
        <authorList>
            <person name="Lee Y."/>
            <person name="Jeon C.O."/>
        </authorList>
    </citation>
    <scope>NUCLEOTIDE SEQUENCE [LARGE SCALE GENOMIC DNA]</scope>
    <source>
        <strain evidence="3">DSM 1231</strain>
    </source>
</reference>
<evidence type="ECO:0000313" key="3">
    <source>
        <dbReference type="Proteomes" id="UP000246077"/>
    </source>
</evidence>
<dbReference type="AlphaFoldDB" id="A0A317E311"/>
<dbReference type="InterPro" id="IPR018688">
    <property type="entry name" value="PpoB2-like"/>
</dbReference>
<dbReference type="Pfam" id="PF09948">
    <property type="entry name" value="PpoB2"/>
    <property type="match status" value="1"/>
</dbReference>
<evidence type="ECO:0000313" key="2">
    <source>
        <dbReference type="EMBL" id="PWR21021.1"/>
    </source>
</evidence>
<keyword evidence="3" id="KW-1185">Reference proteome</keyword>
<feature type="transmembrane region" description="Helical" evidence="1">
    <location>
        <begin position="15"/>
        <end position="32"/>
    </location>
</feature>
<keyword evidence="1" id="KW-1133">Transmembrane helix</keyword>
<feature type="transmembrane region" description="Helical" evidence="1">
    <location>
        <begin position="100"/>
        <end position="123"/>
    </location>
</feature>
<feature type="transmembrane region" description="Helical" evidence="1">
    <location>
        <begin position="129"/>
        <end position="147"/>
    </location>
</feature>
<evidence type="ECO:0008006" key="4">
    <source>
        <dbReference type="Google" id="ProtNLM"/>
    </source>
</evidence>
<dbReference type="RefSeq" id="WP_109921665.1">
    <property type="nucleotide sequence ID" value="NZ_QGLF01000003.1"/>
</dbReference>
<accession>A0A317E311</accession>
<dbReference type="EMBL" id="QGLF01000003">
    <property type="protein sequence ID" value="PWR21021.1"/>
    <property type="molecule type" value="Genomic_DNA"/>
</dbReference>
<name>A0A317E311_9PROT</name>
<comment type="caution">
    <text evidence="2">The sequence shown here is derived from an EMBL/GenBank/DDBJ whole genome shotgun (WGS) entry which is preliminary data.</text>
</comment>
<feature type="transmembrane region" description="Helical" evidence="1">
    <location>
        <begin position="68"/>
        <end position="88"/>
    </location>
</feature>
<organism evidence="2 3">
    <name type="scientific">Zavarzinia compransoris</name>
    <dbReference type="NCBI Taxonomy" id="1264899"/>
    <lineage>
        <taxon>Bacteria</taxon>
        <taxon>Pseudomonadati</taxon>
        <taxon>Pseudomonadota</taxon>
        <taxon>Alphaproteobacteria</taxon>
        <taxon>Rhodospirillales</taxon>
        <taxon>Zavarziniaceae</taxon>
        <taxon>Zavarzinia</taxon>
    </lineage>
</organism>
<sequence length="231" mass="24007">MDPTREECAVQKGRPVLLLSGLSLAGWTLLVFGERGLFLPGLCGPGAGVLLDWDWQRLEWLLLLNPPGGLALSWSVMLLAMMPLLLAVPLGRPAAGPGDVVPFVAGYLAVWLPAGVPLTVAALALHAAAGTWAVVPALVLALCWQGTPARRACLERCRCRPGAGAGALRLGLATGAACLGTCWALMLAAMVAGPFHLPAMALFTLVLTVERLGPGPGLRVPGRRKPRSAGH</sequence>
<keyword evidence="1" id="KW-0472">Membrane</keyword>
<evidence type="ECO:0000256" key="1">
    <source>
        <dbReference type="SAM" id="Phobius"/>
    </source>
</evidence>
<feature type="transmembrane region" description="Helical" evidence="1">
    <location>
        <begin position="167"/>
        <end position="189"/>
    </location>
</feature>
<protein>
    <recommendedName>
        <fullName evidence="4">DUF2182 domain-containing protein</fullName>
    </recommendedName>
</protein>